<reference evidence="2" key="1">
    <citation type="submission" date="2017-02" db="UniProtKB">
        <authorList>
            <consortium name="WormBaseParasite"/>
        </authorList>
    </citation>
    <scope>IDENTIFICATION</scope>
</reference>
<protein>
    <submittedName>
        <fullName evidence="2">Uncharacterized protein</fullName>
    </submittedName>
</protein>
<dbReference type="Proteomes" id="UP000036681">
    <property type="component" value="Unplaced"/>
</dbReference>
<keyword evidence="1" id="KW-1185">Reference proteome</keyword>
<dbReference type="WBParaSite" id="ALUE_0001771701-mRNA-1">
    <property type="protein sequence ID" value="ALUE_0001771701-mRNA-1"/>
    <property type="gene ID" value="ALUE_0001771701"/>
</dbReference>
<sequence length="148" mass="16959">MWLVMNGSFMRLLYATVRNSSLRQFWISLISFPSPASISIMGFAGSLEVKKPTNVFSMWLFALPHLDCVQYLFSDIDPSGLRSKIVRRRHDPEKLQFTPEATISGYRAGNLQYLKRATRPKEPSSHENAEKIRKKMGLPRAFISSHLI</sequence>
<evidence type="ECO:0000313" key="2">
    <source>
        <dbReference type="WBParaSite" id="ALUE_0001771701-mRNA-1"/>
    </source>
</evidence>
<accession>A0A0M3IH63</accession>
<dbReference type="AlphaFoldDB" id="A0A0M3IH63"/>
<organism evidence="1 2">
    <name type="scientific">Ascaris lumbricoides</name>
    <name type="common">Giant roundworm</name>
    <dbReference type="NCBI Taxonomy" id="6252"/>
    <lineage>
        <taxon>Eukaryota</taxon>
        <taxon>Metazoa</taxon>
        <taxon>Ecdysozoa</taxon>
        <taxon>Nematoda</taxon>
        <taxon>Chromadorea</taxon>
        <taxon>Rhabditida</taxon>
        <taxon>Spirurina</taxon>
        <taxon>Ascaridomorpha</taxon>
        <taxon>Ascaridoidea</taxon>
        <taxon>Ascarididae</taxon>
        <taxon>Ascaris</taxon>
    </lineage>
</organism>
<proteinExistence type="predicted"/>
<evidence type="ECO:0000313" key="1">
    <source>
        <dbReference type="Proteomes" id="UP000036681"/>
    </source>
</evidence>
<name>A0A0M3IH63_ASCLU</name>